<keyword evidence="2" id="KW-1185">Reference proteome</keyword>
<accession>A0A0B2VHB7</accession>
<dbReference type="Proteomes" id="UP000031036">
    <property type="component" value="Unassembled WGS sequence"/>
</dbReference>
<proteinExistence type="predicted"/>
<protein>
    <submittedName>
        <fullName evidence="1">Uncharacterized protein</fullName>
    </submittedName>
</protein>
<gene>
    <name evidence="1" type="ORF">Tcan_07453</name>
</gene>
<evidence type="ECO:0000313" key="1">
    <source>
        <dbReference type="EMBL" id="KHN80943.1"/>
    </source>
</evidence>
<evidence type="ECO:0000313" key="2">
    <source>
        <dbReference type="Proteomes" id="UP000031036"/>
    </source>
</evidence>
<reference evidence="1 2" key="1">
    <citation type="submission" date="2014-11" db="EMBL/GenBank/DDBJ databases">
        <title>Genetic blueprint of the zoonotic pathogen Toxocara canis.</title>
        <authorList>
            <person name="Zhu X.-Q."/>
            <person name="Korhonen P.K."/>
            <person name="Cai H."/>
            <person name="Young N.D."/>
            <person name="Nejsum P."/>
            <person name="von Samson-Himmelstjerna G."/>
            <person name="Boag P.R."/>
            <person name="Tan P."/>
            <person name="Li Q."/>
            <person name="Min J."/>
            <person name="Yang Y."/>
            <person name="Wang X."/>
            <person name="Fang X."/>
            <person name="Hall R.S."/>
            <person name="Hofmann A."/>
            <person name="Sternberg P.W."/>
            <person name="Jex A.R."/>
            <person name="Gasser R.B."/>
        </authorList>
    </citation>
    <scope>NUCLEOTIDE SEQUENCE [LARGE SCALE GENOMIC DNA]</scope>
    <source>
        <strain evidence="1">PN_DK_2014</strain>
    </source>
</reference>
<organism evidence="1 2">
    <name type="scientific">Toxocara canis</name>
    <name type="common">Canine roundworm</name>
    <dbReference type="NCBI Taxonomy" id="6265"/>
    <lineage>
        <taxon>Eukaryota</taxon>
        <taxon>Metazoa</taxon>
        <taxon>Ecdysozoa</taxon>
        <taxon>Nematoda</taxon>
        <taxon>Chromadorea</taxon>
        <taxon>Rhabditida</taxon>
        <taxon>Spirurina</taxon>
        <taxon>Ascaridomorpha</taxon>
        <taxon>Ascaridoidea</taxon>
        <taxon>Toxocaridae</taxon>
        <taxon>Toxocara</taxon>
    </lineage>
</organism>
<dbReference type="AlphaFoldDB" id="A0A0B2VHB7"/>
<dbReference type="EMBL" id="JPKZ01001618">
    <property type="protein sequence ID" value="KHN80943.1"/>
    <property type="molecule type" value="Genomic_DNA"/>
</dbReference>
<name>A0A0B2VHB7_TOXCA</name>
<comment type="caution">
    <text evidence="1">The sequence shown here is derived from an EMBL/GenBank/DDBJ whole genome shotgun (WGS) entry which is preliminary data.</text>
</comment>
<dbReference type="OrthoDB" id="102442at2759"/>
<sequence>MRKQLNELTICNAALHSGQNSLTEDRDFLKKHYEEREQRAELAMAKEAVRRVYNSRFEQELQARRAEFNARLTIYCERIKEMCRVKLYEADEAPEEVDDGLDESAQLRSHLQEVKDRMERQNSVVDER</sequence>
<dbReference type="STRING" id="6265.A0A0B2VHB7"/>